<protein>
    <submittedName>
        <fullName evidence="2">Uncharacterized protein</fullName>
    </submittedName>
</protein>
<sequence>MAAVSEAKARELISQLQRVQQDEIRILQELYGIRGDQEARVEDPPEVSDATSDDDGSGRDVDDNRQDSDEKSEQDNDEKGEQDNDEGSEQHSGIVCTPPGWRAPWRAAWTDELLAQRIHTHQVRGGGSIAENDLTDPAAKFIHDNVLRSLRDFSFRRGIPFKNGDDAFCVIDFDREGGTTLETSDNTPDSRQALFRGRSASSSYTRHMCATHSSTHLVSCCSSSCAYRTVKICQSLYPKCSSNYFSHRRRLLHICCTEETP</sequence>
<accession>A0AAJ0M6I1</accession>
<name>A0AAJ0M6I1_9PEZI</name>
<reference evidence="2" key="2">
    <citation type="submission" date="2023-06" db="EMBL/GenBank/DDBJ databases">
        <authorList>
            <consortium name="Lawrence Berkeley National Laboratory"/>
            <person name="Mondo S.J."/>
            <person name="Hensen N."/>
            <person name="Bonometti L."/>
            <person name="Westerberg I."/>
            <person name="Brannstrom I.O."/>
            <person name="Guillou S."/>
            <person name="Cros-Aarteil S."/>
            <person name="Calhoun S."/>
            <person name="Haridas S."/>
            <person name="Kuo A."/>
            <person name="Pangilinan J."/>
            <person name="Riley R."/>
            <person name="Labutti K."/>
            <person name="Andreopoulos B."/>
            <person name="Lipzen A."/>
            <person name="Chen C."/>
            <person name="Yanf M."/>
            <person name="Daum C."/>
            <person name="Ng V."/>
            <person name="Clum A."/>
            <person name="Steindorff A."/>
            <person name="Ohm R."/>
            <person name="Martin F."/>
            <person name="Silar P."/>
            <person name="Natvig D."/>
            <person name="Lalanne C."/>
            <person name="Gautier V."/>
            <person name="Ament-Velasquez S.L."/>
            <person name="Kruys A."/>
            <person name="Hutchinson M.I."/>
            <person name="Powell A.J."/>
            <person name="Barry K."/>
            <person name="Miller A.N."/>
            <person name="Grigoriev I.V."/>
            <person name="Debuchy R."/>
            <person name="Gladieux P."/>
            <person name="Thoren M.H."/>
            <person name="Johannesson H."/>
        </authorList>
    </citation>
    <scope>NUCLEOTIDE SEQUENCE</scope>
    <source>
        <strain evidence="2">CBS 333.67</strain>
    </source>
</reference>
<evidence type="ECO:0000313" key="3">
    <source>
        <dbReference type="Proteomes" id="UP001273166"/>
    </source>
</evidence>
<evidence type="ECO:0000256" key="1">
    <source>
        <dbReference type="SAM" id="MobiDB-lite"/>
    </source>
</evidence>
<organism evidence="2 3">
    <name type="scientific">Chaetomium strumarium</name>
    <dbReference type="NCBI Taxonomy" id="1170767"/>
    <lineage>
        <taxon>Eukaryota</taxon>
        <taxon>Fungi</taxon>
        <taxon>Dikarya</taxon>
        <taxon>Ascomycota</taxon>
        <taxon>Pezizomycotina</taxon>
        <taxon>Sordariomycetes</taxon>
        <taxon>Sordariomycetidae</taxon>
        <taxon>Sordariales</taxon>
        <taxon>Chaetomiaceae</taxon>
        <taxon>Chaetomium</taxon>
    </lineage>
</organism>
<comment type="caution">
    <text evidence="2">The sequence shown here is derived from an EMBL/GenBank/DDBJ whole genome shotgun (WGS) entry which is preliminary data.</text>
</comment>
<gene>
    <name evidence="2" type="ORF">B0T15DRAFT_47069</name>
</gene>
<dbReference type="RefSeq" id="XP_062726509.1">
    <property type="nucleotide sequence ID" value="XM_062865987.1"/>
</dbReference>
<dbReference type="GeneID" id="87884816"/>
<dbReference type="AlphaFoldDB" id="A0AAJ0M6I1"/>
<evidence type="ECO:0000313" key="2">
    <source>
        <dbReference type="EMBL" id="KAK3310729.1"/>
    </source>
</evidence>
<feature type="region of interest" description="Disordered" evidence="1">
    <location>
        <begin position="31"/>
        <end position="99"/>
    </location>
</feature>
<dbReference type="Proteomes" id="UP001273166">
    <property type="component" value="Unassembled WGS sequence"/>
</dbReference>
<proteinExistence type="predicted"/>
<keyword evidence="3" id="KW-1185">Reference proteome</keyword>
<dbReference type="EMBL" id="JAUDZG010000001">
    <property type="protein sequence ID" value="KAK3310729.1"/>
    <property type="molecule type" value="Genomic_DNA"/>
</dbReference>
<reference evidence="2" key="1">
    <citation type="journal article" date="2023" name="Mol. Phylogenet. Evol.">
        <title>Genome-scale phylogeny and comparative genomics of the fungal order Sordariales.</title>
        <authorList>
            <person name="Hensen N."/>
            <person name="Bonometti L."/>
            <person name="Westerberg I."/>
            <person name="Brannstrom I.O."/>
            <person name="Guillou S."/>
            <person name="Cros-Aarteil S."/>
            <person name="Calhoun S."/>
            <person name="Haridas S."/>
            <person name="Kuo A."/>
            <person name="Mondo S."/>
            <person name="Pangilinan J."/>
            <person name="Riley R."/>
            <person name="LaButti K."/>
            <person name="Andreopoulos B."/>
            <person name="Lipzen A."/>
            <person name="Chen C."/>
            <person name="Yan M."/>
            <person name="Daum C."/>
            <person name="Ng V."/>
            <person name="Clum A."/>
            <person name="Steindorff A."/>
            <person name="Ohm R.A."/>
            <person name="Martin F."/>
            <person name="Silar P."/>
            <person name="Natvig D.O."/>
            <person name="Lalanne C."/>
            <person name="Gautier V."/>
            <person name="Ament-Velasquez S.L."/>
            <person name="Kruys A."/>
            <person name="Hutchinson M.I."/>
            <person name="Powell A.J."/>
            <person name="Barry K."/>
            <person name="Miller A.N."/>
            <person name="Grigoriev I.V."/>
            <person name="Debuchy R."/>
            <person name="Gladieux P."/>
            <person name="Hiltunen Thoren M."/>
            <person name="Johannesson H."/>
        </authorList>
    </citation>
    <scope>NUCLEOTIDE SEQUENCE</scope>
    <source>
        <strain evidence="2">CBS 333.67</strain>
    </source>
</reference>
<feature type="compositionally biased region" description="Basic and acidic residues" evidence="1">
    <location>
        <begin position="56"/>
        <end position="82"/>
    </location>
</feature>